<protein>
    <recommendedName>
        <fullName evidence="9">Transcriptional regulatory protein</fullName>
    </recommendedName>
</protein>
<accession>A0ABR5A3H0</accession>
<evidence type="ECO:0000256" key="6">
    <source>
        <dbReference type="ARBA" id="ARBA00023125"/>
    </source>
</evidence>
<evidence type="ECO:0000256" key="9">
    <source>
        <dbReference type="PIRNR" id="PIRNR006171"/>
    </source>
</evidence>
<evidence type="ECO:0000256" key="7">
    <source>
        <dbReference type="ARBA" id="ARBA00023159"/>
    </source>
</evidence>
<dbReference type="InterPro" id="IPR036388">
    <property type="entry name" value="WH-like_DNA-bd_sf"/>
</dbReference>
<comment type="caution">
    <text evidence="12">The sequence shown here is derived from an EMBL/GenBank/DDBJ whole genome shotgun (WGS) entry which is preliminary data.</text>
</comment>
<dbReference type="InterPro" id="IPR001789">
    <property type="entry name" value="Sig_transdc_resp-reg_receiver"/>
</dbReference>
<keyword evidence="5 9" id="KW-0805">Transcription regulation</keyword>
<dbReference type="Pfam" id="PF13412">
    <property type="entry name" value="HTH_24"/>
    <property type="match status" value="1"/>
</dbReference>
<evidence type="ECO:0000256" key="5">
    <source>
        <dbReference type="ARBA" id="ARBA00023015"/>
    </source>
</evidence>
<dbReference type="SMART" id="SM00448">
    <property type="entry name" value="REC"/>
    <property type="match status" value="1"/>
</dbReference>
<evidence type="ECO:0000259" key="11">
    <source>
        <dbReference type="PROSITE" id="PS50110"/>
    </source>
</evidence>
<dbReference type="InterPro" id="IPR036390">
    <property type="entry name" value="WH_DNA-bd_sf"/>
</dbReference>
<dbReference type="EMBL" id="JXAL01000021">
    <property type="protein sequence ID" value="KIL35497.1"/>
    <property type="molecule type" value="Genomic_DNA"/>
</dbReference>
<dbReference type="PANTHER" id="PTHR45526">
    <property type="entry name" value="TRANSCRIPTIONAL REGULATORY PROTEIN DPIA"/>
    <property type="match status" value="1"/>
</dbReference>
<dbReference type="SUPFAM" id="SSF52172">
    <property type="entry name" value="CheY-like"/>
    <property type="match status" value="1"/>
</dbReference>
<dbReference type="PROSITE" id="PS50110">
    <property type="entry name" value="RESPONSE_REGULATORY"/>
    <property type="match status" value="1"/>
</dbReference>
<evidence type="ECO:0000256" key="4">
    <source>
        <dbReference type="ARBA" id="ARBA00023012"/>
    </source>
</evidence>
<dbReference type="InterPro" id="IPR011006">
    <property type="entry name" value="CheY-like_superfamily"/>
</dbReference>
<dbReference type="PANTHER" id="PTHR45526:SF1">
    <property type="entry name" value="TRANSCRIPTIONAL REGULATORY PROTEIN DCUR-RELATED"/>
    <property type="match status" value="1"/>
</dbReference>
<proteinExistence type="predicted"/>
<keyword evidence="7 9" id="KW-0010">Activator</keyword>
<evidence type="ECO:0000256" key="3">
    <source>
        <dbReference type="ARBA" id="ARBA00022553"/>
    </source>
</evidence>
<name>A0ABR5A3H0_9BACL</name>
<dbReference type="Proteomes" id="UP000054526">
    <property type="component" value="Unassembled WGS sequence"/>
</dbReference>
<gene>
    <name evidence="12" type="ORF">SD71_13375</name>
</gene>
<keyword evidence="13" id="KW-1185">Reference proteome</keyword>
<feature type="modified residue" description="4-aspartylphosphate" evidence="10">
    <location>
        <position position="58"/>
    </location>
</feature>
<organism evidence="12 13">
    <name type="scientific">Cohnella kolymensis</name>
    <dbReference type="NCBI Taxonomy" id="1590652"/>
    <lineage>
        <taxon>Bacteria</taxon>
        <taxon>Bacillati</taxon>
        <taxon>Bacillota</taxon>
        <taxon>Bacilli</taxon>
        <taxon>Bacillales</taxon>
        <taxon>Paenibacillaceae</taxon>
        <taxon>Cohnella</taxon>
    </lineage>
</organism>
<evidence type="ECO:0000256" key="10">
    <source>
        <dbReference type="PROSITE-ProRule" id="PRU00169"/>
    </source>
</evidence>
<sequence length="234" mass="26866">MNRQPLTVMIVEDDELAAKIYEQFIHKVDGYRVVASAQTGKQALELLNVFTPDLILLDVYLPDMNGIELLWEIRRRHRGIDFIMITAANDTETVSEAIRGGAFSYTIKPIIVEKFISVLERFAAARQQLSTNRVVEQHEVDSLFRNDRKAAAPETAAKKMLPKGIDKHTLRLVREKLLQESASINADELAERVGTSHSTVRRYLEYLVTNNELEIDMIYGSIGRPERRYKRKQH</sequence>
<keyword evidence="3 10" id="KW-0597">Phosphoprotein</keyword>
<keyword evidence="6 9" id="KW-0238">DNA-binding</keyword>
<reference evidence="12 13" key="1">
    <citation type="submission" date="2014-12" db="EMBL/GenBank/DDBJ databases">
        <title>Draft genome sequence of Cohnella kolymensis strain B-2846.</title>
        <authorList>
            <person name="Karlyshev A.V."/>
            <person name="Kudryashova E.B."/>
        </authorList>
    </citation>
    <scope>NUCLEOTIDE SEQUENCE [LARGE SCALE GENOMIC DNA]</scope>
    <source>
        <strain evidence="12 13">VKM B-2846</strain>
    </source>
</reference>
<dbReference type="Gene3D" id="1.10.10.10">
    <property type="entry name" value="Winged helix-like DNA-binding domain superfamily/Winged helix DNA-binding domain"/>
    <property type="match status" value="1"/>
</dbReference>
<dbReference type="RefSeq" id="WP_041063994.1">
    <property type="nucleotide sequence ID" value="NZ_JXAL01000021.1"/>
</dbReference>
<dbReference type="InterPro" id="IPR051271">
    <property type="entry name" value="2C-system_Tx_regulators"/>
</dbReference>
<dbReference type="Gene3D" id="3.40.50.2300">
    <property type="match status" value="1"/>
</dbReference>
<evidence type="ECO:0000313" key="13">
    <source>
        <dbReference type="Proteomes" id="UP000054526"/>
    </source>
</evidence>
<evidence type="ECO:0000256" key="8">
    <source>
        <dbReference type="ARBA" id="ARBA00023163"/>
    </source>
</evidence>
<comment type="subcellular location">
    <subcellularLocation>
        <location evidence="1 9">Cytoplasm</location>
    </subcellularLocation>
</comment>
<keyword evidence="8 9" id="KW-0804">Transcription</keyword>
<dbReference type="SUPFAM" id="SSF46785">
    <property type="entry name" value="Winged helix' DNA-binding domain"/>
    <property type="match status" value="1"/>
</dbReference>
<feature type="domain" description="Response regulatory" evidence="11">
    <location>
        <begin position="7"/>
        <end position="123"/>
    </location>
</feature>
<dbReference type="PIRSF" id="PIRSF006171">
    <property type="entry name" value="RR_citrat_malat"/>
    <property type="match status" value="1"/>
</dbReference>
<dbReference type="InterPro" id="IPR024187">
    <property type="entry name" value="Sig_transdc_resp-reg_cit/mal"/>
</dbReference>
<keyword evidence="2 9" id="KW-0963">Cytoplasm</keyword>
<evidence type="ECO:0000256" key="1">
    <source>
        <dbReference type="ARBA" id="ARBA00004496"/>
    </source>
</evidence>
<keyword evidence="4 9" id="KW-0902">Two-component regulatory system</keyword>
<evidence type="ECO:0000313" key="12">
    <source>
        <dbReference type="EMBL" id="KIL35497.1"/>
    </source>
</evidence>
<dbReference type="Pfam" id="PF00072">
    <property type="entry name" value="Response_reg"/>
    <property type="match status" value="1"/>
</dbReference>
<evidence type="ECO:0000256" key="2">
    <source>
        <dbReference type="ARBA" id="ARBA00022490"/>
    </source>
</evidence>